<feature type="transmembrane region" description="Helical" evidence="2">
    <location>
        <begin position="53"/>
        <end position="73"/>
    </location>
</feature>
<sequence length="140" mass="15359">MTDENDERRVAGPEAGEARPESPPPPLPQPPTLPASPPVWREPRRSWAGRRSVQLLAAGLAGVIVGGGLVGLVDVVNNDDDGDRFVRVVERGGPFAPERRRWERDPYERWGEPAPPPGWDGFRRFPTPEEEPTVSPSPTG</sequence>
<keyword evidence="2" id="KW-0812">Transmembrane</keyword>
<feature type="region of interest" description="Disordered" evidence="1">
    <location>
        <begin position="107"/>
        <end position="140"/>
    </location>
</feature>
<feature type="compositionally biased region" description="Pro residues" evidence="1">
    <location>
        <begin position="21"/>
        <end position="37"/>
    </location>
</feature>
<protein>
    <submittedName>
        <fullName evidence="3">Uncharacterized protein</fullName>
    </submittedName>
</protein>
<dbReference type="RefSeq" id="WP_116024839.1">
    <property type="nucleotide sequence ID" value="NZ_QTTT01000001.1"/>
</dbReference>
<dbReference type="AlphaFoldDB" id="A0A3D9SUA6"/>
<evidence type="ECO:0000313" key="4">
    <source>
        <dbReference type="Proteomes" id="UP000256661"/>
    </source>
</evidence>
<evidence type="ECO:0000256" key="2">
    <source>
        <dbReference type="SAM" id="Phobius"/>
    </source>
</evidence>
<feature type="region of interest" description="Disordered" evidence="1">
    <location>
        <begin position="1"/>
        <end position="47"/>
    </location>
</feature>
<proteinExistence type="predicted"/>
<evidence type="ECO:0000313" key="3">
    <source>
        <dbReference type="EMBL" id="REE99542.1"/>
    </source>
</evidence>
<accession>A0A3D9SUA6</accession>
<organism evidence="3 4">
    <name type="scientific">Thermomonospora umbrina</name>
    <dbReference type="NCBI Taxonomy" id="111806"/>
    <lineage>
        <taxon>Bacteria</taxon>
        <taxon>Bacillati</taxon>
        <taxon>Actinomycetota</taxon>
        <taxon>Actinomycetes</taxon>
        <taxon>Streptosporangiales</taxon>
        <taxon>Thermomonosporaceae</taxon>
        <taxon>Thermomonospora</taxon>
    </lineage>
</organism>
<reference evidence="3 4" key="1">
    <citation type="submission" date="2018-08" db="EMBL/GenBank/DDBJ databases">
        <title>Sequencing the genomes of 1000 actinobacteria strains.</title>
        <authorList>
            <person name="Klenk H.-P."/>
        </authorList>
    </citation>
    <scope>NUCLEOTIDE SEQUENCE [LARGE SCALE GENOMIC DNA]</scope>
    <source>
        <strain evidence="3 4">DSM 43927</strain>
    </source>
</reference>
<dbReference type="EMBL" id="QTTT01000001">
    <property type="protein sequence ID" value="REE99542.1"/>
    <property type="molecule type" value="Genomic_DNA"/>
</dbReference>
<evidence type="ECO:0000256" key="1">
    <source>
        <dbReference type="SAM" id="MobiDB-lite"/>
    </source>
</evidence>
<comment type="caution">
    <text evidence="3">The sequence shown here is derived from an EMBL/GenBank/DDBJ whole genome shotgun (WGS) entry which is preliminary data.</text>
</comment>
<dbReference type="Proteomes" id="UP000256661">
    <property type="component" value="Unassembled WGS sequence"/>
</dbReference>
<name>A0A3D9SUA6_9ACTN</name>
<keyword evidence="4" id="KW-1185">Reference proteome</keyword>
<gene>
    <name evidence="3" type="ORF">DFJ69_5055</name>
</gene>
<keyword evidence="2" id="KW-1133">Transmembrane helix</keyword>
<keyword evidence="2" id="KW-0472">Membrane</keyword>
<feature type="compositionally biased region" description="Basic and acidic residues" evidence="1">
    <location>
        <begin position="1"/>
        <end position="20"/>
    </location>
</feature>